<dbReference type="PROSITE" id="PS51257">
    <property type="entry name" value="PROKAR_LIPOPROTEIN"/>
    <property type="match status" value="1"/>
</dbReference>
<keyword evidence="5" id="KW-1185">Reference proteome</keyword>
<dbReference type="RefSeq" id="WP_006975580.1">
    <property type="nucleotide sequence ID" value="NZ_ABCS01000097.1"/>
</dbReference>
<feature type="domain" description="Di-haem cytochrome c peroxidase" evidence="3">
    <location>
        <begin position="55"/>
        <end position="121"/>
    </location>
</feature>
<dbReference type="eggNOG" id="COG1858">
    <property type="taxonomic scope" value="Bacteria"/>
</dbReference>
<evidence type="ECO:0000313" key="5">
    <source>
        <dbReference type="Proteomes" id="UP000005801"/>
    </source>
</evidence>
<name>A6GFU0_9BACT</name>
<evidence type="ECO:0000259" key="3">
    <source>
        <dbReference type="Pfam" id="PF03150"/>
    </source>
</evidence>
<comment type="caution">
    <text evidence="4">The sequence shown here is derived from an EMBL/GenBank/DDBJ whole genome shotgun (WGS) entry which is preliminary data.</text>
</comment>
<keyword evidence="4" id="KW-0575">Peroxidase</keyword>
<reference evidence="4 5" key="1">
    <citation type="submission" date="2007-06" db="EMBL/GenBank/DDBJ databases">
        <authorList>
            <person name="Shimkets L."/>
            <person name="Ferriera S."/>
            <person name="Johnson J."/>
            <person name="Kravitz S."/>
            <person name="Beeson K."/>
            <person name="Sutton G."/>
            <person name="Rogers Y.-H."/>
            <person name="Friedman R."/>
            <person name="Frazier M."/>
            <person name="Venter J.C."/>
        </authorList>
    </citation>
    <scope>NUCLEOTIDE SEQUENCE [LARGE SCALE GENOMIC DNA]</scope>
    <source>
        <strain evidence="4 5">SIR-1</strain>
    </source>
</reference>
<dbReference type="GO" id="GO:0030313">
    <property type="term" value="C:cell envelope"/>
    <property type="evidence" value="ECO:0007669"/>
    <property type="project" value="UniProtKB-SubCell"/>
</dbReference>
<protein>
    <submittedName>
        <fullName evidence="4">Cytochrome-c peroxidase</fullName>
    </submittedName>
</protein>
<accession>A6GFU0</accession>
<dbReference type="EMBL" id="ABCS01000097">
    <property type="protein sequence ID" value="EDM75287.1"/>
    <property type="molecule type" value="Genomic_DNA"/>
</dbReference>
<proteinExistence type="predicted"/>
<dbReference type="PANTHER" id="PTHR30600:SF14">
    <property type="entry name" value="CYTOCHROME C PEROXIDASE"/>
    <property type="match status" value="1"/>
</dbReference>
<dbReference type="GO" id="GO:0004130">
    <property type="term" value="F:cytochrome-c peroxidase activity"/>
    <property type="evidence" value="ECO:0007669"/>
    <property type="project" value="TreeGrafter"/>
</dbReference>
<evidence type="ECO:0000256" key="2">
    <source>
        <dbReference type="ARBA" id="ARBA00023002"/>
    </source>
</evidence>
<feature type="non-terminal residue" evidence="4">
    <location>
        <position position="124"/>
    </location>
</feature>
<comment type="subcellular location">
    <subcellularLocation>
        <location evidence="1">Cell envelope</location>
    </subcellularLocation>
</comment>
<dbReference type="InterPro" id="IPR004852">
    <property type="entry name" value="Di-haem_cyt_c_peroxidsae"/>
</dbReference>
<gene>
    <name evidence="4" type="ORF">PPSIR1_41314</name>
</gene>
<keyword evidence="2" id="KW-0560">Oxidoreductase</keyword>
<evidence type="ECO:0000313" key="4">
    <source>
        <dbReference type="EMBL" id="EDM75287.1"/>
    </source>
</evidence>
<dbReference type="PANTHER" id="PTHR30600">
    <property type="entry name" value="CYTOCHROME C PEROXIDASE-RELATED"/>
    <property type="match status" value="1"/>
</dbReference>
<evidence type="ECO:0000256" key="1">
    <source>
        <dbReference type="ARBA" id="ARBA00004196"/>
    </source>
</evidence>
<dbReference type="InterPro" id="IPR036909">
    <property type="entry name" value="Cyt_c-like_dom_sf"/>
</dbReference>
<organism evidence="4 5">
    <name type="scientific">Plesiocystis pacifica SIR-1</name>
    <dbReference type="NCBI Taxonomy" id="391625"/>
    <lineage>
        <taxon>Bacteria</taxon>
        <taxon>Pseudomonadati</taxon>
        <taxon>Myxococcota</taxon>
        <taxon>Polyangia</taxon>
        <taxon>Nannocystales</taxon>
        <taxon>Nannocystaceae</taxon>
        <taxon>Plesiocystis</taxon>
    </lineage>
</organism>
<dbReference type="GO" id="GO:0009055">
    <property type="term" value="F:electron transfer activity"/>
    <property type="evidence" value="ECO:0007669"/>
    <property type="project" value="InterPro"/>
</dbReference>
<sequence>MAAARRLAWLSLGVFSACAEPEPEADRERELRALLELPEHFELPAIPESNPLTAEKIALGRRLFYDRDLSGNGTQSCADCHLQELAFSDGLETPTGSTGTVLARNSQGLANVAYNASLTWASDG</sequence>
<dbReference type="STRING" id="391625.PPSIR1_41314"/>
<dbReference type="InterPro" id="IPR051395">
    <property type="entry name" value="Cytochrome_c_Peroxidase/MauG"/>
</dbReference>
<dbReference type="Pfam" id="PF03150">
    <property type="entry name" value="CCP_MauG"/>
    <property type="match status" value="1"/>
</dbReference>
<dbReference type="AlphaFoldDB" id="A6GFU0"/>
<dbReference type="GO" id="GO:0020037">
    <property type="term" value="F:heme binding"/>
    <property type="evidence" value="ECO:0007669"/>
    <property type="project" value="InterPro"/>
</dbReference>
<dbReference type="Proteomes" id="UP000005801">
    <property type="component" value="Unassembled WGS sequence"/>
</dbReference>
<dbReference type="SUPFAM" id="SSF46626">
    <property type="entry name" value="Cytochrome c"/>
    <property type="match status" value="1"/>
</dbReference>
<dbReference type="Gene3D" id="1.10.760.10">
    <property type="entry name" value="Cytochrome c-like domain"/>
    <property type="match status" value="1"/>
</dbReference>